<keyword evidence="3" id="KW-1185">Reference proteome</keyword>
<organism evidence="2 3">
    <name type="scientific">Desulfosporosinus acididurans</name>
    <dbReference type="NCBI Taxonomy" id="476652"/>
    <lineage>
        <taxon>Bacteria</taxon>
        <taxon>Bacillati</taxon>
        <taxon>Bacillota</taxon>
        <taxon>Clostridia</taxon>
        <taxon>Eubacteriales</taxon>
        <taxon>Desulfitobacteriaceae</taxon>
        <taxon>Desulfosporosinus</taxon>
    </lineage>
</organism>
<dbReference type="RefSeq" id="WP_047811019.1">
    <property type="nucleotide sequence ID" value="NZ_LDZY01000011.1"/>
</dbReference>
<protein>
    <recommendedName>
        <fullName evidence="4">Secreted protein</fullName>
    </recommendedName>
</protein>
<dbReference type="EMBL" id="LDZY01000011">
    <property type="protein sequence ID" value="KLU64879.1"/>
    <property type="molecule type" value="Genomic_DNA"/>
</dbReference>
<name>A0A0J1FMZ4_9FIRM</name>
<feature type="signal peptide" evidence="1">
    <location>
        <begin position="1"/>
        <end position="25"/>
    </location>
</feature>
<accession>A0A0J1FMZ4</accession>
<keyword evidence="1" id="KW-0732">Signal</keyword>
<evidence type="ECO:0008006" key="4">
    <source>
        <dbReference type="Google" id="ProtNLM"/>
    </source>
</evidence>
<dbReference type="PATRIC" id="fig|476652.3.peg.3384"/>
<evidence type="ECO:0000313" key="2">
    <source>
        <dbReference type="EMBL" id="KLU64879.1"/>
    </source>
</evidence>
<reference evidence="2 3" key="1">
    <citation type="submission" date="2015-06" db="EMBL/GenBank/DDBJ databases">
        <title>Draft genome of the moderately acidophilic sulfate reducer Candidatus Desulfosporosinus acididurans strain M1.</title>
        <authorList>
            <person name="Poehlein A."/>
            <person name="Petzsch P."/>
            <person name="Johnson B.D."/>
            <person name="Schloemann M."/>
            <person name="Daniel R."/>
            <person name="Muehling M."/>
        </authorList>
    </citation>
    <scope>NUCLEOTIDE SEQUENCE [LARGE SCALE GENOMIC DNA]</scope>
    <source>
        <strain evidence="2 3">M1</strain>
    </source>
</reference>
<dbReference type="Proteomes" id="UP000036356">
    <property type="component" value="Unassembled WGS sequence"/>
</dbReference>
<evidence type="ECO:0000256" key="1">
    <source>
        <dbReference type="SAM" id="SignalP"/>
    </source>
</evidence>
<dbReference type="STRING" id="476652.DEAC_c32070"/>
<gene>
    <name evidence="2" type="ORF">DEAC_c32070</name>
</gene>
<proteinExistence type="predicted"/>
<dbReference type="AlphaFoldDB" id="A0A0J1FMZ4"/>
<feature type="chain" id="PRO_5005251028" description="Secreted protein" evidence="1">
    <location>
        <begin position="26"/>
        <end position="75"/>
    </location>
</feature>
<sequence>MKKIILTVLSIVMLSQVIMVPVAFAKTGGNQDRIRLHDQTKDQIRDQKQDGSCQVSADLLRLQIKDRLHDGSCKL</sequence>
<evidence type="ECO:0000313" key="3">
    <source>
        <dbReference type="Proteomes" id="UP000036356"/>
    </source>
</evidence>
<comment type="caution">
    <text evidence="2">The sequence shown here is derived from an EMBL/GenBank/DDBJ whole genome shotgun (WGS) entry which is preliminary data.</text>
</comment>